<sequence length="258" mass="28916">MKQNRKINQVFAMITDFGFDFSVASMKALILKEFPGAQIIDVDHSIKQFSVLSGAFVIDKIYRYFPQLTVFICVVDPGVGSKREPIFIDTGNYKFIGPNNGLFHYILTDPKVSYSSWSIKEEFRSVRSTTFHGRDLFTPAAIEIAKGNFDIVQSIDKEKLVLIPLLREDVSVITYIDGFGNIKTNIPFKDEFKKRDFLNLNVSGAHHLVRVSHTFSDASKGELLCYKGSNDTLEIAANLASAEKILNAEVGDSVTVEE</sequence>
<proteinExistence type="inferred from homology"/>
<dbReference type="PIRSF" id="PIRSF006779">
    <property type="entry name" value="UCP006779"/>
    <property type="match status" value="1"/>
</dbReference>
<dbReference type="InterPro" id="IPR046469">
    <property type="entry name" value="SAM_HAT_N"/>
</dbReference>
<dbReference type="AlphaFoldDB" id="A0A0G1ITK3"/>
<evidence type="ECO:0000259" key="3">
    <source>
        <dbReference type="Pfam" id="PF01887"/>
    </source>
</evidence>
<comment type="similarity">
    <text evidence="2">Belongs to the SAM hydrolase / SAM-dependent halogenase family.</text>
</comment>
<dbReference type="PANTHER" id="PTHR35092:SF1">
    <property type="entry name" value="CHLORINASE MJ1651"/>
    <property type="match status" value="1"/>
</dbReference>
<dbReference type="InterPro" id="IPR046470">
    <property type="entry name" value="SAM_HAT_C"/>
</dbReference>
<dbReference type="Gene3D" id="2.40.30.90">
    <property type="entry name" value="Bacterial fluorinating enzyme like"/>
    <property type="match status" value="1"/>
</dbReference>
<reference evidence="5 6" key="1">
    <citation type="journal article" date="2015" name="Nature">
        <title>rRNA introns, odd ribosomes, and small enigmatic genomes across a large radiation of phyla.</title>
        <authorList>
            <person name="Brown C.T."/>
            <person name="Hug L.A."/>
            <person name="Thomas B.C."/>
            <person name="Sharon I."/>
            <person name="Castelle C.J."/>
            <person name="Singh A."/>
            <person name="Wilkins M.J."/>
            <person name="Williams K.H."/>
            <person name="Banfield J.F."/>
        </authorList>
    </citation>
    <scope>NUCLEOTIDE SEQUENCE [LARGE SCALE GENOMIC DNA]</scope>
</reference>
<evidence type="ECO:0000259" key="4">
    <source>
        <dbReference type="Pfam" id="PF20257"/>
    </source>
</evidence>
<evidence type="ECO:0000256" key="2">
    <source>
        <dbReference type="ARBA" id="ARBA00024035"/>
    </source>
</evidence>
<dbReference type="InterPro" id="IPR023228">
    <property type="entry name" value="SAM_OH_AdoTrfase_N_sf"/>
</dbReference>
<dbReference type="Proteomes" id="UP000034652">
    <property type="component" value="Unassembled WGS sequence"/>
</dbReference>
<dbReference type="InterPro" id="IPR023227">
    <property type="entry name" value="SAM_OH_AdoTrfase_C_sf"/>
</dbReference>
<name>A0A0G1ITK3_9BACT</name>
<feature type="domain" description="S-adenosyl-l-methionine hydroxide adenosyltransferase C-terminal" evidence="4">
    <location>
        <begin position="173"/>
        <end position="255"/>
    </location>
</feature>
<dbReference type="InterPro" id="IPR002747">
    <property type="entry name" value="SAM_OH_AdoTrfase"/>
</dbReference>
<comment type="caution">
    <text evidence="5">The sequence shown here is derived from an EMBL/GenBank/DDBJ whole genome shotgun (WGS) entry which is preliminary data.</text>
</comment>
<accession>A0A0G1ITK3</accession>
<feature type="domain" description="S-adenosyl-l-methionine hydroxide adenosyltransferase N-terminal" evidence="3">
    <location>
        <begin position="12"/>
        <end position="148"/>
    </location>
</feature>
<dbReference type="Pfam" id="PF20257">
    <property type="entry name" value="SAM_HAT_C"/>
    <property type="match status" value="1"/>
</dbReference>
<dbReference type="SUPFAM" id="SSF101852">
    <property type="entry name" value="Bacterial fluorinating enzyme, C-terminal domain"/>
    <property type="match status" value="1"/>
</dbReference>
<dbReference type="Gene3D" id="3.40.50.10790">
    <property type="entry name" value="S-adenosyl-l-methionine hydroxide adenosyltransferase, N-terminal"/>
    <property type="match status" value="1"/>
</dbReference>
<dbReference type="Pfam" id="PF01887">
    <property type="entry name" value="SAM_HAT_N"/>
    <property type="match status" value="1"/>
</dbReference>
<organism evidence="5 6">
    <name type="scientific">Candidatus Giovannonibacteria bacterium GW2011_GWA1_44_29</name>
    <dbReference type="NCBI Taxonomy" id="1618646"/>
    <lineage>
        <taxon>Bacteria</taxon>
        <taxon>Candidatus Giovannoniibacteriota</taxon>
    </lineage>
</organism>
<dbReference type="STRING" id="1618646.UW57_C0016G0003"/>
<dbReference type="PANTHER" id="PTHR35092">
    <property type="entry name" value="CHLORINASE MJ1651"/>
    <property type="match status" value="1"/>
</dbReference>
<keyword evidence="1" id="KW-0949">S-adenosyl-L-methionine</keyword>
<evidence type="ECO:0000313" key="6">
    <source>
        <dbReference type="Proteomes" id="UP000034652"/>
    </source>
</evidence>
<protein>
    <recommendedName>
        <fullName evidence="7">Adenosyl-chloride synthase</fullName>
    </recommendedName>
</protein>
<evidence type="ECO:0000313" key="5">
    <source>
        <dbReference type="EMBL" id="KKT62470.1"/>
    </source>
</evidence>
<gene>
    <name evidence="5" type="ORF">UW57_C0016G0003</name>
</gene>
<dbReference type="PATRIC" id="fig|1618646.3.peg.747"/>
<dbReference type="SUPFAM" id="SSF102522">
    <property type="entry name" value="Bacterial fluorinating enzyme, N-terminal domain"/>
    <property type="match status" value="1"/>
</dbReference>
<evidence type="ECO:0008006" key="7">
    <source>
        <dbReference type="Google" id="ProtNLM"/>
    </source>
</evidence>
<evidence type="ECO:0000256" key="1">
    <source>
        <dbReference type="ARBA" id="ARBA00022691"/>
    </source>
</evidence>
<dbReference type="EMBL" id="LCIV01000016">
    <property type="protein sequence ID" value="KKT62470.1"/>
    <property type="molecule type" value="Genomic_DNA"/>
</dbReference>